<accession>A0AAE9VMR4</accession>
<sequence length="76" mass="8748">MGLPRLILLAIIIGGGIWLWRRFNNRNSSTSQQPATHTMVRCAHCQVHLPQERAQQKGQNWYCSNEHLQQGPQARD</sequence>
<dbReference type="RefSeq" id="WP_269817933.1">
    <property type="nucleotide sequence ID" value="NZ_CP114976.1"/>
</dbReference>
<dbReference type="KEGG" id="dce:O6P33_11600"/>
<proteinExistence type="predicted"/>
<reference evidence="2 3" key="1">
    <citation type="submission" date="2022-12" db="EMBL/GenBank/DDBJ databases">
        <title>Coexistence and Characterization of a Novel Tigecycline Resistance gene tet(X) variant and blaNDM-1 in a Pseudomonas caeni Isolate of Chicken Origin.</title>
        <authorList>
            <person name="Lu X."/>
            <person name="Zhang L."/>
            <person name="Li R."/>
            <person name="Wang Z."/>
        </authorList>
    </citation>
    <scope>NUCLEOTIDE SEQUENCE [LARGE SCALE GENOMIC DNA]</scope>
    <source>
        <strain evidence="2 3">CE14</strain>
    </source>
</reference>
<dbReference type="InterPro" id="IPR049708">
    <property type="entry name" value="PP0621-like"/>
</dbReference>
<evidence type="ECO:0000313" key="3">
    <source>
        <dbReference type="Proteomes" id="UP001212189"/>
    </source>
</evidence>
<dbReference type="AlphaFoldDB" id="A0AAE9VMR4"/>
<evidence type="ECO:0000256" key="1">
    <source>
        <dbReference type="SAM" id="Phobius"/>
    </source>
</evidence>
<evidence type="ECO:0000313" key="2">
    <source>
        <dbReference type="EMBL" id="WBE24990.1"/>
    </source>
</evidence>
<dbReference type="NCBIfam" id="NF041023">
    <property type="entry name" value="PP0621_fam"/>
    <property type="match status" value="1"/>
</dbReference>
<dbReference type="EMBL" id="CP114976">
    <property type="protein sequence ID" value="WBE24990.1"/>
    <property type="molecule type" value="Genomic_DNA"/>
</dbReference>
<keyword evidence="1" id="KW-0472">Membrane</keyword>
<dbReference type="Proteomes" id="UP001212189">
    <property type="component" value="Chromosome"/>
</dbReference>
<organism evidence="2 3">
    <name type="scientific">Denitrificimonas caeni</name>
    <dbReference type="NCBI Taxonomy" id="521720"/>
    <lineage>
        <taxon>Bacteria</taxon>
        <taxon>Pseudomonadati</taxon>
        <taxon>Pseudomonadota</taxon>
        <taxon>Gammaproteobacteria</taxon>
        <taxon>Pseudomonadales</taxon>
        <taxon>Pseudomonadaceae</taxon>
        <taxon>Denitrificimonas</taxon>
    </lineage>
</organism>
<keyword evidence="3" id="KW-1185">Reference proteome</keyword>
<gene>
    <name evidence="2" type="ORF">O6P33_11600</name>
</gene>
<keyword evidence="1" id="KW-0812">Transmembrane</keyword>
<name>A0AAE9VMR4_9GAMM</name>
<protein>
    <submittedName>
        <fullName evidence="2">PP0621 family protein</fullName>
    </submittedName>
</protein>
<keyword evidence="1" id="KW-1133">Transmembrane helix</keyword>
<feature type="transmembrane region" description="Helical" evidence="1">
    <location>
        <begin position="6"/>
        <end position="23"/>
    </location>
</feature>